<name>A0ABR8FJP4_9NOST</name>
<protein>
    <submittedName>
        <fullName evidence="2">S-layer homology domain-containing protein</fullName>
    </submittedName>
</protein>
<evidence type="ECO:0000313" key="2">
    <source>
        <dbReference type="EMBL" id="MBD2568990.1"/>
    </source>
</evidence>
<comment type="caution">
    <text evidence="2">The sequence shown here is derived from an EMBL/GenBank/DDBJ whole genome shotgun (WGS) entry which is preliminary data.</text>
</comment>
<dbReference type="RefSeq" id="WP_190715398.1">
    <property type="nucleotide sequence ID" value="NZ_JACJST010000012.1"/>
</dbReference>
<dbReference type="EMBL" id="JACJST010000012">
    <property type="protein sequence ID" value="MBD2568990.1"/>
    <property type="molecule type" value="Genomic_DNA"/>
</dbReference>
<dbReference type="InterPro" id="IPR001119">
    <property type="entry name" value="SLH_dom"/>
</dbReference>
<dbReference type="Pfam" id="PF14903">
    <property type="entry name" value="WG_beta_rep"/>
    <property type="match status" value="1"/>
</dbReference>
<keyword evidence="3" id="KW-1185">Reference proteome</keyword>
<feature type="domain" description="SLH" evidence="1">
    <location>
        <begin position="2"/>
        <end position="65"/>
    </location>
</feature>
<evidence type="ECO:0000259" key="1">
    <source>
        <dbReference type="PROSITE" id="PS51272"/>
    </source>
</evidence>
<dbReference type="PROSITE" id="PS51272">
    <property type="entry name" value="SLH"/>
    <property type="match status" value="3"/>
</dbReference>
<organism evidence="2 3">
    <name type="scientific">Anabaena lutea FACHB-196</name>
    <dbReference type="NCBI Taxonomy" id="2692881"/>
    <lineage>
        <taxon>Bacteria</taxon>
        <taxon>Bacillati</taxon>
        <taxon>Cyanobacteriota</taxon>
        <taxon>Cyanophyceae</taxon>
        <taxon>Nostocales</taxon>
        <taxon>Nostocaceae</taxon>
        <taxon>Anabaena</taxon>
    </lineage>
</organism>
<proteinExistence type="predicted"/>
<dbReference type="InterPro" id="IPR051465">
    <property type="entry name" value="Cell_Envelope_Struct_Comp"/>
</dbReference>
<evidence type="ECO:0000313" key="3">
    <source>
        <dbReference type="Proteomes" id="UP000640531"/>
    </source>
</evidence>
<dbReference type="Pfam" id="PF00395">
    <property type="entry name" value="SLH"/>
    <property type="match status" value="3"/>
</dbReference>
<dbReference type="PANTHER" id="PTHR43308:SF5">
    <property type="entry name" value="S-LAYER PROTEIN _ PEPTIDOGLYCAN ENDO-BETA-N-ACETYLGLUCOSAMINIDASE"/>
    <property type="match status" value="1"/>
</dbReference>
<feature type="domain" description="SLH" evidence="1">
    <location>
        <begin position="129"/>
        <end position="193"/>
    </location>
</feature>
<reference evidence="2 3" key="1">
    <citation type="journal article" date="2020" name="ISME J.">
        <title>Comparative genomics reveals insights into cyanobacterial evolution and habitat adaptation.</title>
        <authorList>
            <person name="Chen M.Y."/>
            <person name="Teng W.K."/>
            <person name="Zhao L."/>
            <person name="Hu C.X."/>
            <person name="Zhou Y.K."/>
            <person name="Han B.P."/>
            <person name="Song L.R."/>
            <person name="Shu W.S."/>
        </authorList>
    </citation>
    <scope>NUCLEOTIDE SEQUENCE [LARGE SCALE GENOMIC DNA]</scope>
    <source>
        <strain evidence="2 3">FACHB-196</strain>
    </source>
</reference>
<gene>
    <name evidence="2" type="ORF">H6G59_14015</name>
</gene>
<dbReference type="InterPro" id="IPR032774">
    <property type="entry name" value="WG_beta_rep"/>
</dbReference>
<feature type="domain" description="SLH" evidence="1">
    <location>
        <begin position="66"/>
        <end position="126"/>
    </location>
</feature>
<sequence>MSNETIFADIQNHWAKASILAAAERNILKGYPNGSFRPDAPVTRAEFAAIIYTALPKQPSSRPGITFTDVPANHWAAKAIALAYQTNYLSGYPNRSFQPNQPIPRVQALTALASGLNYRATEEPINTLKKYYDDFGQIPSYAVSAIAAATEKGIVVNYPNIRRLQPNTNATRGEIATFVCRVLAIPTVPYKYLPGIQLFVIPPQFESADTFVGGLARVRKDNLWGYIDKTGKFVIPAQFDEANSFSEGLALVRENINKSGSI</sequence>
<accession>A0ABR8FJP4</accession>
<dbReference type="PANTHER" id="PTHR43308">
    <property type="entry name" value="OUTER MEMBRANE PROTEIN ALPHA-RELATED"/>
    <property type="match status" value="1"/>
</dbReference>
<dbReference type="Proteomes" id="UP000640531">
    <property type="component" value="Unassembled WGS sequence"/>
</dbReference>